<dbReference type="PANTHER" id="PTHR43781:SF1">
    <property type="entry name" value="SACCHAROPINE DEHYDROGENASE"/>
    <property type="match status" value="1"/>
</dbReference>
<dbReference type="Pfam" id="PF03435">
    <property type="entry name" value="Sacchrp_dh_NADP"/>
    <property type="match status" value="1"/>
</dbReference>
<dbReference type="EMBL" id="HBIB01026081">
    <property type="protein sequence ID" value="CAE0254567.1"/>
    <property type="molecule type" value="Transcribed_RNA"/>
</dbReference>
<reference evidence="2" key="1">
    <citation type="submission" date="2021-01" db="EMBL/GenBank/DDBJ databases">
        <authorList>
            <person name="Corre E."/>
            <person name="Pelletier E."/>
            <person name="Niang G."/>
            <person name="Scheremetjew M."/>
            <person name="Finn R."/>
            <person name="Kale V."/>
            <person name="Holt S."/>
            <person name="Cochrane G."/>
            <person name="Meng A."/>
            <person name="Brown T."/>
            <person name="Cohen L."/>
        </authorList>
    </citation>
    <scope>NUCLEOTIDE SEQUENCE</scope>
    <source>
        <strain evidence="2">NIES-2562</strain>
    </source>
</reference>
<evidence type="ECO:0000259" key="1">
    <source>
        <dbReference type="Pfam" id="PF03435"/>
    </source>
</evidence>
<dbReference type="AlphaFoldDB" id="A0A7S3DEB9"/>
<dbReference type="InterPro" id="IPR005097">
    <property type="entry name" value="Sacchrp_dh_NADP-bd"/>
</dbReference>
<dbReference type="SUPFAM" id="SSF51735">
    <property type="entry name" value="NAD(P)-binding Rossmann-fold domains"/>
    <property type="match status" value="1"/>
</dbReference>
<dbReference type="PANTHER" id="PTHR43781">
    <property type="entry name" value="SACCHAROPINE DEHYDROGENASE"/>
    <property type="match status" value="1"/>
</dbReference>
<sequence>MSIFLYGSTGYTGKLVLAEFLRRGIKPTIGGRTAEKVNAQAKEAGVEGVVVGVEDEAGLEKAFSGFKVVLNCAGPFSRTFEAVARACFKAKCHYVDVTGEIDVFESAFNLDEEAQINGVALIPGGGFDVVPSDCLSLFVAELARADGYEPKSLSLAFTAGGSLSHGTATTTVEGMTMLGLARRDGELVNVGAGKDKKVVEFRFVDDDGKEEKTKKMSCCSIPWGDISTAYRSTGIGNITVYVPIPSMVSSIFGVMNVPIVKSVFGSKWMQSLLKKVIVPADGPSKKVLEESRSTMVGEVEAENEKGEKKTFRAYLYTPNGYKLTALTSVEIARRLSEMGEEMRGFKTPAMAFGSDFVLDPLFDSKRIVA</sequence>
<organism evidence="2">
    <name type="scientific">Palpitomonas bilix</name>
    <dbReference type="NCBI Taxonomy" id="652834"/>
    <lineage>
        <taxon>Eukaryota</taxon>
        <taxon>Eukaryota incertae sedis</taxon>
    </lineage>
</organism>
<dbReference type="Gene3D" id="3.40.50.720">
    <property type="entry name" value="NAD(P)-binding Rossmann-like Domain"/>
    <property type="match status" value="1"/>
</dbReference>
<feature type="domain" description="Saccharopine dehydrogenase NADP binding" evidence="1">
    <location>
        <begin position="3"/>
        <end position="120"/>
    </location>
</feature>
<gene>
    <name evidence="2" type="ORF">PBIL07802_LOCUS16815</name>
</gene>
<dbReference type="InterPro" id="IPR036291">
    <property type="entry name" value="NAD(P)-bd_dom_sf"/>
</dbReference>
<protein>
    <recommendedName>
        <fullName evidence="1">Saccharopine dehydrogenase NADP binding domain-containing protein</fullName>
    </recommendedName>
</protein>
<accession>A0A7S3DEB9</accession>
<name>A0A7S3DEB9_9EUKA</name>
<proteinExistence type="predicted"/>
<evidence type="ECO:0000313" key="2">
    <source>
        <dbReference type="EMBL" id="CAE0254567.1"/>
    </source>
</evidence>